<sequence>MPVCLPAASQPPGPSGCRGLQSVSALWEKFKKSDQVFDIDAEAASDPGDPALEDDFDADALDKTVARDLGEFSEKLESCGIAPASSRKDVVPLGNGDVGSLCLHLSMNPSKYSSFSPQIMSMWEGPEHWRFKPHHK</sequence>
<comment type="caution">
    <text evidence="1">The sequence shown here is derived from an EMBL/GenBank/DDBJ whole genome shotgun (WGS) entry which is preliminary data.</text>
</comment>
<dbReference type="EMBL" id="JAPFRF010000022">
    <property type="protein sequence ID" value="KAJ7304946.1"/>
    <property type="molecule type" value="Genomic_DNA"/>
</dbReference>
<feature type="non-terminal residue" evidence="1">
    <location>
        <position position="136"/>
    </location>
</feature>
<name>A0A9Q0X731_9SAUR</name>
<keyword evidence="2" id="KW-1185">Reference proteome</keyword>
<evidence type="ECO:0000313" key="1">
    <source>
        <dbReference type="EMBL" id="KAJ7304946.1"/>
    </source>
</evidence>
<dbReference type="OrthoDB" id="362021at2759"/>
<dbReference type="Proteomes" id="UP001142489">
    <property type="component" value="Unassembled WGS sequence"/>
</dbReference>
<organism evidence="1 2">
    <name type="scientific">Phrynocephalus forsythii</name>
    <dbReference type="NCBI Taxonomy" id="171643"/>
    <lineage>
        <taxon>Eukaryota</taxon>
        <taxon>Metazoa</taxon>
        <taxon>Chordata</taxon>
        <taxon>Craniata</taxon>
        <taxon>Vertebrata</taxon>
        <taxon>Euteleostomi</taxon>
        <taxon>Lepidosauria</taxon>
        <taxon>Squamata</taxon>
        <taxon>Bifurcata</taxon>
        <taxon>Unidentata</taxon>
        <taxon>Episquamata</taxon>
        <taxon>Toxicofera</taxon>
        <taxon>Iguania</taxon>
        <taxon>Acrodonta</taxon>
        <taxon>Agamidae</taxon>
        <taxon>Agaminae</taxon>
        <taxon>Phrynocephalus</taxon>
    </lineage>
</organism>
<gene>
    <name evidence="1" type="ORF">JRQ81_010641</name>
</gene>
<evidence type="ECO:0000313" key="2">
    <source>
        <dbReference type="Proteomes" id="UP001142489"/>
    </source>
</evidence>
<accession>A0A9Q0X731</accession>
<reference evidence="1" key="1">
    <citation type="journal article" date="2023" name="DNA Res.">
        <title>Chromosome-level genome assembly of Phrynocephalus forsythii using third-generation DNA sequencing and Hi-C analysis.</title>
        <authorList>
            <person name="Qi Y."/>
            <person name="Zhao W."/>
            <person name="Zhao Y."/>
            <person name="Niu C."/>
            <person name="Cao S."/>
            <person name="Zhang Y."/>
        </authorList>
    </citation>
    <scope>NUCLEOTIDE SEQUENCE</scope>
    <source>
        <tissue evidence="1">Muscle</tissue>
    </source>
</reference>
<protein>
    <submittedName>
        <fullName evidence="1">Uncharacterized protein</fullName>
    </submittedName>
</protein>
<proteinExistence type="predicted"/>
<dbReference type="AlphaFoldDB" id="A0A9Q0X731"/>